<gene>
    <name evidence="2" type="ORF">CWE15_00035</name>
</gene>
<keyword evidence="3" id="KW-1185">Reference proteome</keyword>
<accession>A0A432X8C3</accession>
<dbReference type="InterPro" id="IPR018676">
    <property type="entry name" value="DUF2149"/>
</dbReference>
<proteinExistence type="predicted"/>
<evidence type="ECO:0000313" key="3">
    <source>
        <dbReference type="Proteomes" id="UP000286976"/>
    </source>
</evidence>
<dbReference type="Pfam" id="PF09919">
    <property type="entry name" value="DUF2149"/>
    <property type="match status" value="1"/>
</dbReference>
<evidence type="ECO:0008006" key="4">
    <source>
        <dbReference type="Google" id="ProtNLM"/>
    </source>
</evidence>
<dbReference type="AlphaFoldDB" id="A0A432X8C3"/>
<reference evidence="2 3" key="1">
    <citation type="journal article" date="2011" name="Front. Microbiol.">
        <title>Genomic signatures of strain selection and enhancement in Bacillus atrophaeus var. globigii, a historical biowarfare simulant.</title>
        <authorList>
            <person name="Gibbons H.S."/>
            <person name="Broomall S.M."/>
            <person name="McNew L.A."/>
            <person name="Daligault H."/>
            <person name="Chapman C."/>
            <person name="Bruce D."/>
            <person name="Karavis M."/>
            <person name="Krepps M."/>
            <person name="McGregor P.A."/>
            <person name="Hong C."/>
            <person name="Park K.H."/>
            <person name="Akmal A."/>
            <person name="Feldman A."/>
            <person name="Lin J.S."/>
            <person name="Chang W.E."/>
            <person name="Higgs B.W."/>
            <person name="Demirev P."/>
            <person name="Lindquist J."/>
            <person name="Liem A."/>
            <person name="Fochler E."/>
            <person name="Read T.D."/>
            <person name="Tapia R."/>
            <person name="Johnson S."/>
            <person name="Bishop-Lilly K.A."/>
            <person name="Detter C."/>
            <person name="Han C."/>
            <person name="Sozhamannan S."/>
            <person name="Rosenzweig C.N."/>
            <person name="Skowronski E.W."/>
        </authorList>
    </citation>
    <scope>NUCLEOTIDE SEQUENCE [LARGE SCALE GENOMIC DNA]</scope>
    <source>
        <strain evidence="2 3">AIT1</strain>
    </source>
</reference>
<evidence type="ECO:0000256" key="1">
    <source>
        <dbReference type="SAM" id="Phobius"/>
    </source>
</evidence>
<comment type="caution">
    <text evidence="2">The sequence shown here is derived from an EMBL/GenBank/DDBJ whole genome shotgun (WGS) entry which is preliminary data.</text>
</comment>
<keyword evidence="1" id="KW-0812">Transmembrane</keyword>
<dbReference type="Proteomes" id="UP000286976">
    <property type="component" value="Unassembled WGS sequence"/>
</dbReference>
<sequence length="108" mass="11954">MSRFLEVEDDDPILSMVNIVDIFLVIIVILFIIIMENPLNPFSADNVTVIKNPGQENMEILIKEGEKLEHYKSTSEAGSGQGIKAGVTYRLDDGSLIYVPEGDVQSPD</sequence>
<evidence type="ECO:0000313" key="2">
    <source>
        <dbReference type="EMBL" id="RUO43628.1"/>
    </source>
</evidence>
<organism evidence="2 3">
    <name type="scientific">Aliidiomarina taiwanensis</name>
    <dbReference type="NCBI Taxonomy" id="946228"/>
    <lineage>
        <taxon>Bacteria</taxon>
        <taxon>Pseudomonadati</taxon>
        <taxon>Pseudomonadota</taxon>
        <taxon>Gammaproteobacteria</taxon>
        <taxon>Alteromonadales</taxon>
        <taxon>Idiomarinaceae</taxon>
        <taxon>Aliidiomarina</taxon>
    </lineage>
</organism>
<feature type="transmembrane region" description="Helical" evidence="1">
    <location>
        <begin position="12"/>
        <end position="34"/>
    </location>
</feature>
<keyword evidence="1" id="KW-1133">Transmembrane helix</keyword>
<dbReference type="RefSeq" id="WP_126756022.1">
    <property type="nucleotide sequence ID" value="NZ_PIPQ01000001.1"/>
</dbReference>
<keyword evidence="1" id="KW-0472">Membrane</keyword>
<protein>
    <recommendedName>
        <fullName evidence="4">DUF2149 domain-containing protein</fullName>
    </recommendedName>
</protein>
<dbReference type="OrthoDB" id="199365at2"/>
<name>A0A432X8C3_9GAMM</name>
<dbReference type="EMBL" id="PIPQ01000001">
    <property type="protein sequence ID" value="RUO43628.1"/>
    <property type="molecule type" value="Genomic_DNA"/>
</dbReference>